<proteinExistence type="predicted"/>
<name>A0ABR3PN18_9PEZI</name>
<accession>A0ABR3PN18</accession>
<keyword evidence="2" id="KW-1185">Reference proteome</keyword>
<dbReference type="GeneID" id="95974791"/>
<dbReference type="RefSeq" id="XP_069203705.1">
    <property type="nucleotide sequence ID" value="XM_069340232.1"/>
</dbReference>
<dbReference type="Proteomes" id="UP001562354">
    <property type="component" value="Unassembled WGS sequence"/>
</dbReference>
<evidence type="ECO:0000313" key="2">
    <source>
        <dbReference type="Proteomes" id="UP001562354"/>
    </source>
</evidence>
<evidence type="ECO:0000313" key="1">
    <source>
        <dbReference type="EMBL" id="KAL1310856.1"/>
    </source>
</evidence>
<gene>
    <name evidence="1" type="ORF">AAFC00_001088</name>
</gene>
<protein>
    <recommendedName>
        <fullName evidence="3">Lactococcin 972 family bacteriocin</fullName>
    </recommendedName>
</protein>
<dbReference type="EMBL" id="JBFMKM010000003">
    <property type="protein sequence ID" value="KAL1310856.1"/>
    <property type="molecule type" value="Genomic_DNA"/>
</dbReference>
<organism evidence="1 2">
    <name type="scientific">Neodothiora populina</name>
    <dbReference type="NCBI Taxonomy" id="2781224"/>
    <lineage>
        <taxon>Eukaryota</taxon>
        <taxon>Fungi</taxon>
        <taxon>Dikarya</taxon>
        <taxon>Ascomycota</taxon>
        <taxon>Pezizomycotina</taxon>
        <taxon>Dothideomycetes</taxon>
        <taxon>Dothideomycetidae</taxon>
        <taxon>Dothideales</taxon>
        <taxon>Dothioraceae</taxon>
        <taxon>Neodothiora</taxon>
    </lineage>
</organism>
<comment type="caution">
    <text evidence="1">The sequence shown here is derived from an EMBL/GenBank/DDBJ whole genome shotgun (WGS) entry which is preliminary data.</text>
</comment>
<reference evidence="1 2" key="1">
    <citation type="submission" date="2024-07" db="EMBL/GenBank/DDBJ databases">
        <title>Draft sequence of the Neodothiora populina.</title>
        <authorList>
            <person name="Drown D.D."/>
            <person name="Schuette U.S."/>
            <person name="Buechlein A.B."/>
            <person name="Rusch D.R."/>
            <person name="Winton L.W."/>
            <person name="Adams G.A."/>
        </authorList>
    </citation>
    <scope>NUCLEOTIDE SEQUENCE [LARGE SCALE GENOMIC DNA]</scope>
    <source>
        <strain evidence="1 2">CPC 39397</strain>
    </source>
</reference>
<evidence type="ECO:0008006" key="3">
    <source>
        <dbReference type="Google" id="ProtNLM"/>
    </source>
</evidence>
<sequence>MANFTNQMNKSSSSNYYQATKEVAARSNIQASAYTVDAASMALKGFHYSTCGAGGAGWWV</sequence>